<proteinExistence type="predicted"/>
<evidence type="ECO:0000259" key="1">
    <source>
        <dbReference type="Pfam" id="PF10442"/>
    </source>
</evidence>
<gene>
    <name evidence="2" type="ORF">SDC9_193514</name>
</gene>
<sequence length="108" mass="12330">MRSINRVMDDLSLKLACSVREGMQLSVLQSSDIISDTRDKWKQIGKKYNSISTVIIANCVLRSFELNSKEQMQDYVDIFANEKLIGFCSYGEAFIGHMNHSTTFLILE</sequence>
<accession>A0A645I3R3</accession>
<feature type="domain" description="FIST C-domain" evidence="1">
    <location>
        <begin position="1"/>
        <end position="93"/>
    </location>
</feature>
<dbReference type="Pfam" id="PF10442">
    <property type="entry name" value="FIST_C"/>
    <property type="match status" value="1"/>
</dbReference>
<dbReference type="EMBL" id="VSSQ01106187">
    <property type="protein sequence ID" value="MPN45935.1"/>
    <property type="molecule type" value="Genomic_DNA"/>
</dbReference>
<dbReference type="InterPro" id="IPR019494">
    <property type="entry name" value="FIST_C"/>
</dbReference>
<name>A0A645I3R3_9ZZZZ</name>
<reference evidence="2" key="1">
    <citation type="submission" date="2019-08" db="EMBL/GenBank/DDBJ databases">
        <authorList>
            <person name="Kucharzyk K."/>
            <person name="Murdoch R.W."/>
            <person name="Higgins S."/>
            <person name="Loffler F."/>
        </authorList>
    </citation>
    <scope>NUCLEOTIDE SEQUENCE</scope>
</reference>
<dbReference type="PANTHER" id="PTHR40252">
    <property type="entry name" value="BLR0328 PROTEIN"/>
    <property type="match status" value="1"/>
</dbReference>
<dbReference type="AlphaFoldDB" id="A0A645I3R3"/>
<protein>
    <recommendedName>
        <fullName evidence="1">FIST C-domain domain-containing protein</fullName>
    </recommendedName>
</protein>
<evidence type="ECO:0000313" key="2">
    <source>
        <dbReference type="EMBL" id="MPN45935.1"/>
    </source>
</evidence>
<comment type="caution">
    <text evidence="2">The sequence shown here is derived from an EMBL/GenBank/DDBJ whole genome shotgun (WGS) entry which is preliminary data.</text>
</comment>
<dbReference type="PANTHER" id="PTHR40252:SF2">
    <property type="entry name" value="BLR0328 PROTEIN"/>
    <property type="match status" value="1"/>
</dbReference>
<organism evidence="2">
    <name type="scientific">bioreactor metagenome</name>
    <dbReference type="NCBI Taxonomy" id="1076179"/>
    <lineage>
        <taxon>unclassified sequences</taxon>
        <taxon>metagenomes</taxon>
        <taxon>ecological metagenomes</taxon>
    </lineage>
</organism>